<dbReference type="Proteomes" id="UP000076871">
    <property type="component" value="Unassembled WGS sequence"/>
</dbReference>
<dbReference type="EMBL" id="KV427615">
    <property type="protein sequence ID" value="KZT08426.1"/>
    <property type="molecule type" value="Genomic_DNA"/>
</dbReference>
<sequence>MPPSHSSSPVPDTLMPPVVAEPAASAADAPPITEHFLPELSPQLPLLPVMVVPPPPPVIKESIPLVTFTSPGQELSVEGHESLCTSFLSCLQSPVQKKTFELCKPDSDIDSCMASYIHVLRPVLNPFTTVNWLPWGILFLSPLHVQKLLLECSKAQCYKLTSGMDIICWTNNIPKNGALPVTWDTLDFFSSDCVIVPPEAPVGVLTSPSTTRAVKAEPALLPEVPEAQPEVFVILDGPRPKAKSRLHVRSPTPLPPLPSPSASSPDHDLSSESEAALVLAMLKAHSLPSCTAKSTAINEGESEPDAPSGIEMVEAEPVIAAVAAASSAKDPSMNLPFLIQNPVYLPMYFLAWRAPMHAVQPCHFWKLESLPIVADIEQWVALPNVYKAHGWPVLNTPVSEQHESYSCMAEFNDLFKTMNIEFCTLKTRRGASVMDDKLYDWLMHHSPILFSARDLVTGQPNPEIARTISEMIVRCMPLDKLLPQSYLVVTPSAPTPGPSIISAAAAAPLPLPTDAESLATFIKAFREQDHEECWAHKEAHKARKEWKLH</sequence>
<accession>A0A165F5F7</accession>
<reference evidence="2 3" key="1">
    <citation type="journal article" date="2016" name="Mol. Biol. Evol.">
        <title>Comparative Genomics of Early-Diverging Mushroom-Forming Fungi Provides Insights into the Origins of Lignocellulose Decay Capabilities.</title>
        <authorList>
            <person name="Nagy L.G."/>
            <person name="Riley R."/>
            <person name="Tritt A."/>
            <person name="Adam C."/>
            <person name="Daum C."/>
            <person name="Floudas D."/>
            <person name="Sun H."/>
            <person name="Yadav J.S."/>
            <person name="Pangilinan J."/>
            <person name="Larsson K.H."/>
            <person name="Matsuura K."/>
            <person name="Barry K."/>
            <person name="Labutti K."/>
            <person name="Kuo R."/>
            <person name="Ohm R.A."/>
            <person name="Bhattacharya S.S."/>
            <person name="Shirouzu T."/>
            <person name="Yoshinaga Y."/>
            <person name="Martin F.M."/>
            <person name="Grigoriev I.V."/>
            <person name="Hibbett D.S."/>
        </authorList>
    </citation>
    <scope>NUCLEOTIDE SEQUENCE [LARGE SCALE GENOMIC DNA]</scope>
    <source>
        <strain evidence="2 3">93-53</strain>
    </source>
</reference>
<organism evidence="2 3">
    <name type="scientific">Laetiporus sulphureus 93-53</name>
    <dbReference type="NCBI Taxonomy" id="1314785"/>
    <lineage>
        <taxon>Eukaryota</taxon>
        <taxon>Fungi</taxon>
        <taxon>Dikarya</taxon>
        <taxon>Basidiomycota</taxon>
        <taxon>Agaricomycotina</taxon>
        <taxon>Agaricomycetes</taxon>
        <taxon>Polyporales</taxon>
        <taxon>Laetiporus</taxon>
    </lineage>
</organism>
<evidence type="ECO:0000313" key="3">
    <source>
        <dbReference type="Proteomes" id="UP000076871"/>
    </source>
</evidence>
<dbReference type="GeneID" id="63823954"/>
<proteinExistence type="predicted"/>
<gene>
    <name evidence="2" type="ORF">LAESUDRAFT_712932</name>
</gene>
<feature type="region of interest" description="Disordered" evidence="1">
    <location>
        <begin position="243"/>
        <end position="270"/>
    </location>
</feature>
<keyword evidence="3" id="KW-1185">Reference proteome</keyword>
<dbReference type="InParanoid" id="A0A165F5F7"/>
<dbReference type="AlphaFoldDB" id="A0A165F5F7"/>
<evidence type="ECO:0000256" key="1">
    <source>
        <dbReference type="SAM" id="MobiDB-lite"/>
    </source>
</evidence>
<dbReference type="RefSeq" id="XP_040766166.1">
    <property type="nucleotide sequence ID" value="XM_040906925.1"/>
</dbReference>
<name>A0A165F5F7_9APHY</name>
<protein>
    <submittedName>
        <fullName evidence="2">Uncharacterized protein</fullName>
    </submittedName>
</protein>
<evidence type="ECO:0000313" key="2">
    <source>
        <dbReference type="EMBL" id="KZT08426.1"/>
    </source>
</evidence>